<evidence type="ECO:0000313" key="2">
    <source>
        <dbReference type="EMBL" id="QBI02690.1"/>
    </source>
</evidence>
<protein>
    <submittedName>
        <fullName evidence="2">Bifunctional (P)ppGpp synthetase/guanosine-3',5'-bis(Diphosphate) 3'-pyrophosphohydrolase</fullName>
    </submittedName>
</protein>
<dbReference type="InterPro" id="IPR052194">
    <property type="entry name" value="MESH1"/>
</dbReference>
<dbReference type="EMBL" id="BMWV01000024">
    <property type="protein sequence ID" value="GGY68647.1"/>
    <property type="molecule type" value="Genomic_DNA"/>
</dbReference>
<dbReference type="PANTHER" id="PTHR46246:SF1">
    <property type="entry name" value="GUANOSINE-3',5'-BIS(DIPHOSPHATE) 3'-PYROPHOSPHOHYDROLASE MESH1"/>
    <property type="match status" value="1"/>
</dbReference>
<proteinExistence type="predicted"/>
<dbReference type="SUPFAM" id="SSF109604">
    <property type="entry name" value="HD-domain/PDEase-like"/>
    <property type="match status" value="1"/>
</dbReference>
<dbReference type="EMBL" id="CP036401">
    <property type="protein sequence ID" value="QBI02690.1"/>
    <property type="molecule type" value="Genomic_DNA"/>
</dbReference>
<evidence type="ECO:0000313" key="4">
    <source>
        <dbReference type="Proteomes" id="UP000628442"/>
    </source>
</evidence>
<reference evidence="1" key="3">
    <citation type="submission" date="2022-12" db="EMBL/GenBank/DDBJ databases">
        <authorList>
            <person name="Sun Q."/>
            <person name="Kim S."/>
        </authorList>
    </citation>
    <scope>NUCLEOTIDE SEQUENCE</scope>
    <source>
        <strain evidence="1">KCTC 12343</strain>
    </source>
</reference>
<dbReference type="AlphaFoldDB" id="A0A411X148"/>
<evidence type="ECO:0000313" key="1">
    <source>
        <dbReference type="EMBL" id="GGY68647.1"/>
    </source>
</evidence>
<gene>
    <name evidence="2" type="ORF">EYF70_18945</name>
    <name evidence="1" type="ORF">GCM10007387_58460</name>
</gene>
<dbReference type="Proteomes" id="UP000292307">
    <property type="component" value="Chromosome"/>
</dbReference>
<organism evidence="1 4">
    <name type="scientific">Pseudoduganella albidiflava</name>
    <dbReference type="NCBI Taxonomy" id="321983"/>
    <lineage>
        <taxon>Bacteria</taxon>
        <taxon>Pseudomonadati</taxon>
        <taxon>Pseudomonadota</taxon>
        <taxon>Betaproteobacteria</taxon>
        <taxon>Burkholderiales</taxon>
        <taxon>Oxalobacteraceae</taxon>
        <taxon>Telluria group</taxon>
        <taxon>Pseudoduganella</taxon>
    </lineage>
</organism>
<reference evidence="2 3" key="2">
    <citation type="submission" date="2019-02" db="EMBL/GenBank/DDBJ databases">
        <title>Draft Genome Sequences of Six Type Strains of the Genus Massilia.</title>
        <authorList>
            <person name="Miess H."/>
            <person name="Frediansyhah A."/>
            <person name="Gross H."/>
        </authorList>
    </citation>
    <scope>NUCLEOTIDE SEQUENCE [LARGE SCALE GENOMIC DNA]</scope>
    <source>
        <strain evidence="2 3">DSM 17472</strain>
    </source>
</reference>
<accession>A0A411X148</accession>
<dbReference type="GO" id="GO:0008893">
    <property type="term" value="F:guanosine-3',5'-bis(diphosphate) 3'-diphosphatase activity"/>
    <property type="evidence" value="ECO:0007669"/>
    <property type="project" value="TreeGrafter"/>
</dbReference>
<dbReference type="OrthoDB" id="9802385at2"/>
<sequence>MSTLQKAISIAIEAHAGQFDKAGAPYISHPLRVMQRCVTESEQIAAVLHDVVEDTNVTMCDLQRHGFSDEIIAALQCLTKKHGEQYEEFISRVMTNHLARRVKMADLIDNLDCSRLRTVDESDLARIKRYVAALNRLRDE</sequence>
<dbReference type="RefSeq" id="WP_131146801.1">
    <property type="nucleotide sequence ID" value="NZ_BMWV01000024.1"/>
</dbReference>
<dbReference type="PANTHER" id="PTHR46246">
    <property type="entry name" value="GUANOSINE-3',5'-BIS(DIPHOSPHATE) 3'-PYROPHOSPHOHYDROLASE MESH1"/>
    <property type="match status" value="1"/>
</dbReference>
<reference evidence="1" key="1">
    <citation type="journal article" date="2014" name="Int. J. Syst. Evol. Microbiol.">
        <title>Complete genome sequence of Corynebacterium casei LMG S-19264T (=DSM 44701T), isolated from a smear-ripened cheese.</title>
        <authorList>
            <consortium name="US DOE Joint Genome Institute (JGI-PGF)"/>
            <person name="Walter F."/>
            <person name="Albersmeier A."/>
            <person name="Kalinowski J."/>
            <person name="Ruckert C."/>
        </authorList>
    </citation>
    <scope>NUCLEOTIDE SEQUENCE</scope>
    <source>
        <strain evidence="1">KCTC 12343</strain>
    </source>
</reference>
<dbReference type="Pfam" id="PF13328">
    <property type="entry name" value="HD_4"/>
    <property type="match status" value="1"/>
</dbReference>
<dbReference type="Gene3D" id="1.10.3210.10">
    <property type="entry name" value="Hypothetical protein af1432"/>
    <property type="match status" value="1"/>
</dbReference>
<dbReference type="Proteomes" id="UP000628442">
    <property type="component" value="Unassembled WGS sequence"/>
</dbReference>
<name>A0A411X148_9BURK</name>
<keyword evidence="3" id="KW-1185">Reference proteome</keyword>
<evidence type="ECO:0000313" key="3">
    <source>
        <dbReference type="Proteomes" id="UP000292307"/>
    </source>
</evidence>